<evidence type="ECO:0000313" key="1">
    <source>
        <dbReference type="EMBL" id="SDJ63152.1"/>
    </source>
</evidence>
<evidence type="ECO:0000313" key="2">
    <source>
        <dbReference type="Proteomes" id="UP000199433"/>
    </source>
</evidence>
<sequence>MKALFGRKFYNFKELKEATEEAKEDGVIGSEYTVIREVELSDSEFKKFTSDFLEDQPWIKKSDGGTNEKGELRCIRVINKDTGEKILTNPEGYSYCRYCAIED</sequence>
<dbReference type="AlphaFoldDB" id="A0A1G8VAK5"/>
<dbReference type="RefSeq" id="WP_091264168.1">
    <property type="nucleotide sequence ID" value="NZ_FNFK01000001.1"/>
</dbReference>
<keyword evidence="2" id="KW-1185">Reference proteome</keyword>
<gene>
    <name evidence="1" type="ORF">SAMN04488098_1001108</name>
</gene>
<name>A0A1G8VAK5_9LACT</name>
<dbReference type="OrthoDB" id="2166284at2"/>
<dbReference type="EMBL" id="FNFK01000001">
    <property type="protein sequence ID" value="SDJ63152.1"/>
    <property type="molecule type" value="Genomic_DNA"/>
</dbReference>
<protein>
    <submittedName>
        <fullName evidence="1">Uncharacterized protein</fullName>
    </submittedName>
</protein>
<dbReference type="Proteomes" id="UP000199433">
    <property type="component" value="Unassembled WGS sequence"/>
</dbReference>
<dbReference type="STRING" id="426701.SAMN04488098_1001108"/>
<reference evidence="2" key="1">
    <citation type="submission" date="2016-10" db="EMBL/GenBank/DDBJ databases">
        <authorList>
            <person name="Varghese N."/>
            <person name="Submissions S."/>
        </authorList>
    </citation>
    <scope>NUCLEOTIDE SEQUENCE [LARGE SCALE GENOMIC DNA]</scope>
    <source>
        <strain evidence="2">DSM 19181</strain>
    </source>
</reference>
<organism evidence="1 2">
    <name type="scientific">Alkalibacterium thalassium</name>
    <dbReference type="NCBI Taxonomy" id="426701"/>
    <lineage>
        <taxon>Bacteria</taxon>
        <taxon>Bacillati</taxon>
        <taxon>Bacillota</taxon>
        <taxon>Bacilli</taxon>
        <taxon>Lactobacillales</taxon>
        <taxon>Carnobacteriaceae</taxon>
        <taxon>Alkalibacterium</taxon>
    </lineage>
</organism>
<proteinExistence type="predicted"/>
<accession>A0A1G8VAK5</accession>